<protein>
    <submittedName>
        <fullName evidence="2">Uncharacterized protein</fullName>
    </submittedName>
</protein>
<dbReference type="EMBL" id="MU129032">
    <property type="protein sequence ID" value="KAF9509586.1"/>
    <property type="molecule type" value="Genomic_DNA"/>
</dbReference>
<proteinExistence type="predicted"/>
<sequence length="244" mass="26684">MTEFPSTIGVVNGSDGEDNWLTTHKNVLGPINENRLWELFEISDFKISHLPKMSDNESPHTDPDQPALDRHGNLNDPSLLELDVSPDTLAAKAHLAAEKFPHNLGYKSKCTTLSYNSDKQDSDEVSCTSIGDWCKHLIKKVTHKDVLSQKRTGQELKLCSTTKKSAGVHAAFAAFGINSNNLKTLGAGEPICPHSSHNVKKKVSAQRAHAKVSTLNRSNNGKILMAAKGVGKCLKLGNWQRGRP</sequence>
<comment type="caution">
    <text evidence="2">The sequence shown here is derived from an EMBL/GenBank/DDBJ whole genome shotgun (WGS) entry which is preliminary data.</text>
</comment>
<name>A0A9P6DP24_9AGAM</name>
<dbReference type="AlphaFoldDB" id="A0A9P6DP24"/>
<feature type="region of interest" description="Disordered" evidence="1">
    <location>
        <begin position="51"/>
        <end position="79"/>
    </location>
</feature>
<organism evidence="2 3">
    <name type="scientific">Hydnum rufescens UP504</name>
    <dbReference type="NCBI Taxonomy" id="1448309"/>
    <lineage>
        <taxon>Eukaryota</taxon>
        <taxon>Fungi</taxon>
        <taxon>Dikarya</taxon>
        <taxon>Basidiomycota</taxon>
        <taxon>Agaricomycotina</taxon>
        <taxon>Agaricomycetes</taxon>
        <taxon>Cantharellales</taxon>
        <taxon>Hydnaceae</taxon>
        <taxon>Hydnum</taxon>
    </lineage>
</organism>
<gene>
    <name evidence="2" type="ORF">BS47DRAFT_1365147</name>
</gene>
<evidence type="ECO:0000256" key="1">
    <source>
        <dbReference type="SAM" id="MobiDB-lite"/>
    </source>
</evidence>
<reference evidence="2" key="1">
    <citation type="journal article" date="2020" name="Nat. Commun.">
        <title>Large-scale genome sequencing of mycorrhizal fungi provides insights into the early evolution of symbiotic traits.</title>
        <authorList>
            <person name="Miyauchi S."/>
            <person name="Kiss E."/>
            <person name="Kuo A."/>
            <person name="Drula E."/>
            <person name="Kohler A."/>
            <person name="Sanchez-Garcia M."/>
            <person name="Morin E."/>
            <person name="Andreopoulos B."/>
            <person name="Barry K.W."/>
            <person name="Bonito G."/>
            <person name="Buee M."/>
            <person name="Carver A."/>
            <person name="Chen C."/>
            <person name="Cichocki N."/>
            <person name="Clum A."/>
            <person name="Culley D."/>
            <person name="Crous P.W."/>
            <person name="Fauchery L."/>
            <person name="Girlanda M."/>
            <person name="Hayes R.D."/>
            <person name="Keri Z."/>
            <person name="LaButti K."/>
            <person name="Lipzen A."/>
            <person name="Lombard V."/>
            <person name="Magnuson J."/>
            <person name="Maillard F."/>
            <person name="Murat C."/>
            <person name="Nolan M."/>
            <person name="Ohm R.A."/>
            <person name="Pangilinan J."/>
            <person name="Pereira M.F."/>
            <person name="Perotto S."/>
            <person name="Peter M."/>
            <person name="Pfister S."/>
            <person name="Riley R."/>
            <person name="Sitrit Y."/>
            <person name="Stielow J.B."/>
            <person name="Szollosi G."/>
            <person name="Zifcakova L."/>
            <person name="Stursova M."/>
            <person name="Spatafora J.W."/>
            <person name="Tedersoo L."/>
            <person name="Vaario L.M."/>
            <person name="Yamada A."/>
            <person name="Yan M."/>
            <person name="Wang P."/>
            <person name="Xu J."/>
            <person name="Bruns T."/>
            <person name="Baldrian P."/>
            <person name="Vilgalys R."/>
            <person name="Dunand C."/>
            <person name="Henrissat B."/>
            <person name="Grigoriev I.V."/>
            <person name="Hibbett D."/>
            <person name="Nagy L.G."/>
            <person name="Martin F.M."/>
        </authorList>
    </citation>
    <scope>NUCLEOTIDE SEQUENCE</scope>
    <source>
        <strain evidence="2">UP504</strain>
    </source>
</reference>
<accession>A0A9P6DP24</accession>
<evidence type="ECO:0000313" key="3">
    <source>
        <dbReference type="Proteomes" id="UP000886523"/>
    </source>
</evidence>
<dbReference type="Proteomes" id="UP000886523">
    <property type="component" value="Unassembled WGS sequence"/>
</dbReference>
<evidence type="ECO:0000313" key="2">
    <source>
        <dbReference type="EMBL" id="KAF9509586.1"/>
    </source>
</evidence>
<feature type="compositionally biased region" description="Basic and acidic residues" evidence="1">
    <location>
        <begin position="51"/>
        <end position="73"/>
    </location>
</feature>
<keyword evidence="3" id="KW-1185">Reference proteome</keyword>